<evidence type="ECO:0000256" key="4">
    <source>
        <dbReference type="ARBA" id="ARBA00022729"/>
    </source>
</evidence>
<accession>A0A0R1TG19</accession>
<sequence>MLKKLSLALSLIVTICFGLSLNASAQAAKTQVITTTDFYGEVAQEVLGSKGKVTSIINNPSTDPHDFEPTTKTAKQVAQADLVIYNGIGYDSWVKKLNGKKYLAVASLVGKKDGDNEHIWYDVPAMISLTEKLATYFSKKDAKNADYYQKNAQAYIKELKQLTTLETNIAKQAKGQKVAVSEPVFDYALTSMEYKVANKHFAKATEDESDPSYSDIKKLQTMINKKQIAFFVQNTQSDSKVIDNMAKLCQENDVPIVKVTETKPKGKTYVQWMTQEFKQVQKIQNN</sequence>
<dbReference type="GO" id="GO:0030313">
    <property type="term" value="C:cell envelope"/>
    <property type="evidence" value="ECO:0007669"/>
    <property type="project" value="UniProtKB-SubCell"/>
</dbReference>
<keyword evidence="3" id="KW-0479">Metal-binding</keyword>
<protein>
    <submittedName>
        <fullName evidence="7">Periplasmic solute binding family protein</fullName>
    </submittedName>
</protein>
<dbReference type="Gene3D" id="3.40.50.1980">
    <property type="entry name" value="Nitrogenase molybdenum iron protein domain"/>
    <property type="match status" value="2"/>
</dbReference>
<dbReference type="GO" id="GO:0046872">
    <property type="term" value="F:metal ion binding"/>
    <property type="evidence" value="ECO:0007669"/>
    <property type="project" value="UniProtKB-KW"/>
</dbReference>
<comment type="subcellular location">
    <subcellularLocation>
        <location evidence="1">Cell envelope</location>
    </subcellularLocation>
</comment>
<keyword evidence="2 5" id="KW-0813">Transport</keyword>
<dbReference type="InterPro" id="IPR006127">
    <property type="entry name" value="ZnuA-like"/>
</dbReference>
<dbReference type="InterPro" id="IPR050492">
    <property type="entry name" value="Bact_metal-bind_prot9"/>
</dbReference>
<reference evidence="7 8" key="1">
    <citation type="journal article" date="2015" name="Genome Announc.">
        <title>Expanding the biotechnology potential of lactobacilli through comparative genomics of 213 strains and associated genera.</title>
        <authorList>
            <person name="Sun Z."/>
            <person name="Harris H.M."/>
            <person name="McCann A."/>
            <person name="Guo C."/>
            <person name="Argimon S."/>
            <person name="Zhang W."/>
            <person name="Yang X."/>
            <person name="Jeffery I.B."/>
            <person name="Cooney J.C."/>
            <person name="Kagawa T.F."/>
            <person name="Liu W."/>
            <person name="Song Y."/>
            <person name="Salvetti E."/>
            <person name="Wrobel A."/>
            <person name="Rasinkangas P."/>
            <person name="Parkhill J."/>
            <person name="Rea M.C."/>
            <person name="O'Sullivan O."/>
            <person name="Ritari J."/>
            <person name="Douillard F.P."/>
            <person name="Paul Ross R."/>
            <person name="Yang R."/>
            <person name="Briner A.E."/>
            <person name="Felis G.E."/>
            <person name="de Vos W.M."/>
            <person name="Barrangou R."/>
            <person name="Klaenhammer T.R."/>
            <person name="Caufield P.W."/>
            <person name="Cui Y."/>
            <person name="Zhang H."/>
            <person name="O'Toole P.W."/>
        </authorList>
    </citation>
    <scope>NUCLEOTIDE SEQUENCE [LARGE SCALE GENOMIC DNA]</scope>
    <source>
        <strain evidence="7 8">DSM 15833</strain>
    </source>
</reference>
<evidence type="ECO:0000256" key="2">
    <source>
        <dbReference type="ARBA" id="ARBA00022448"/>
    </source>
</evidence>
<gene>
    <name evidence="7" type="ORF">FC36_GL000127</name>
</gene>
<feature type="signal peptide" evidence="6">
    <location>
        <begin position="1"/>
        <end position="25"/>
    </location>
</feature>
<dbReference type="PRINTS" id="PR00690">
    <property type="entry name" value="ADHESNFAMILY"/>
</dbReference>
<keyword evidence="4 6" id="KW-0732">Signal</keyword>
<organism evidence="7 8">
    <name type="scientific">Ligilactobacillus equi DSM 15833 = JCM 10991</name>
    <dbReference type="NCBI Taxonomy" id="1423740"/>
    <lineage>
        <taxon>Bacteria</taxon>
        <taxon>Bacillati</taxon>
        <taxon>Bacillota</taxon>
        <taxon>Bacilli</taxon>
        <taxon>Lactobacillales</taxon>
        <taxon>Lactobacillaceae</taxon>
        <taxon>Ligilactobacillus</taxon>
    </lineage>
</organism>
<evidence type="ECO:0000256" key="3">
    <source>
        <dbReference type="ARBA" id="ARBA00022723"/>
    </source>
</evidence>
<dbReference type="PATRIC" id="fig|1423740.3.peg.132"/>
<dbReference type="AlphaFoldDB" id="A0A0R1TG19"/>
<name>A0A0R1TG19_9LACO</name>
<evidence type="ECO:0000256" key="1">
    <source>
        <dbReference type="ARBA" id="ARBA00004196"/>
    </source>
</evidence>
<evidence type="ECO:0000256" key="6">
    <source>
        <dbReference type="SAM" id="SignalP"/>
    </source>
</evidence>
<dbReference type="Pfam" id="PF01297">
    <property type="entry name" value="ZnuA"/>
    <property type="match status" value="1"/>
</dbReference>
<dbReference type="Proteomes" id="UP000051048">
    <property type="component" value="Unassembled WGS sequence"/>
</dbReference>
<dbReference type="GO" id="GO:0030001">
    <property type="term" value="P:metal ion transport"/>
    <property type="evidence" value="ECO:0007669"/>
    <property type="project" value="InterPro"/>
</dbReference>
<dbReference type="PRINTS" id="PR00691">
    <property type="entry name" value="ADHESINB"/>
</dbReference>
<dbReference type="GO" id="GO:0007155">
    <property type="term" value="P:cell adhesion"/>
    <property type="evidence" value="ECO:0007669"/>
    <property type="project" value="InterPro"/>
</dbReference>
<evidence type="ECO:0000313" key="7">
    <source>
        <dbReference type="EMBL" id="KRL80096.1"/>
    </source>
</evidence>
<feature type="chain" id="PRO_5039704039" evidence="6">
    <location>
        <begin position="26"/>
        <end position="286"/>
    </location>
</feature>
<dbReference type="EMBL" id="AZFH01000069">
    <property type="protein sequence ID" value="KRL80096.1"/>
    <property type="molecule type" value="Genomic_DNA"/>
</dbReference>
<comment type="caution">
    <text evidence="7">The sequence shown here is derived from an EMBL/GenBank/DDBJ whole genome shotgun (WGS) entry which is preliminary data.</text>
</comment>
<dbReference type="SUPFAM" id="SSF53807">
    <property type="entry name" value="Helical backbone' metal receptor"/>
    <property type="match status" value="1"/>
</dbReference>
<dbReference type="STRING" id="1423740.FC36_GL000127"/>
<proteinExistence type="inferred from homology"/>
<dbReference type="RefSeq" id="WP_025020950.1">
    <property type="nucleotide sequence ID" value="NZ_AZFH01000069.1"/>
</dbReference>
<dbReference type="InterPro" id="IPR006129">
    <property type="entry name" value="AdhesinB"/>
</dbReference>
<evidence type="ECO:0000313" key="8">
    <source>
        <dbReference type="Proteomes" id="UP000051048"/>
    </source>
</evidence>
<dbReference type="OrthoDB" id="9810636at2"/>
<dbReference type="PANTHER" id="PTHR42953">
    <property type="entry name" value="HIGH-AFFINITY ZINC UPTAKE SYSTEM PROTEIN ZNUA-RELATED"/>
    <property type="match status" value="1"/>
</dbReference>
<dbReference type="InterPro" id="IPR006128">
    <property type="entry name" value="Lipoprotein_PsaA-like"/>
</dbReference>
<evidence type="ECO:0000256" key="5">
    <source>
        <dbReference type="RuleBase" id="RU003512"/>
    </source>
</evidence>
<dbReference type="PANTHER" id="PTHR42953:SF1">
    <property type="entry name" value="METAL-BINDING PROTEIN HI_0362-RELATED"/>
    <property type="match status" value="1"/>
</dbReference>
<comment type="similarity">
    <text evidence="5">Belongs to the bacterial solute-binding protein 9 family.</text>
</comment>